<gene>
    <name evidence="2" type="ORF">A2682_01605</name>
</gene>
<evidence type="ECO:0000313" key="3">
    <source>
        <dbReference type="Proteomes" id="UP000178690"/>
    </source>
</evidence>
<protein>
    <submittedName>
        <fullName evidence="2">Uncharacterized protein</fullName>
    </submittedName>
</protein>
<comment type="caution">
    <text evidence="2">The sequence shown here is derived from an EMBL/GenBank/DDBJ whole genome shotgun (WGS) entry which is preliminary data.</text>
</comment>
<evidence type="ECO:0000256" key="1">
    <source>
        <dbReference type="SAM" id="MobiDB-lite"/>
    </source>
</evidence>
<feature type="compositionally biased region" description="Basic residues" evidence="1">
    <location>
        <begin position="101"/>
        <end position="117"/>
    </location>
</feature>
<proteinExistence type="predicted"/>
<organism evidence="2 3">
    <name type="scientific">Terrybacteria sp. (strain RIFCSPHIGHO2_01_FULL_58_15)</name>
    <dbReference type="NCBI Taxonomy" id="1802363"/>
    <lineage>
        <taxon>Bacteria</taxon>
        <taxon>Candidatus Terryibacteriota</taxon>
    </lineage>
</organism>
<reference evidence="2 3" key="1">
    <citation type="journal article" date="2016" name="Nat. Commun.">
        <title>Thousands of microbial genomes shed light on interconnected biogeochemical processes in an aquifer system.</title>
        <authorList>
            <person name="Anantharaman K."/>
            <person name="Brown C.T."/>
            <person name="Hug L.A."/>
            <person name="Sharon I."/>
            <person name="Castelle C.J."/>
            <person name="Probst A.J."/>
            <person name="Thomas B.C."/>
            <person name="Singh A."/>
            <person name="Wilkins M.J."/>
            <person name="Karaoz U."/>
            <person name="Brodie E.L."/>
            <person name="Williams K.H."/>
            <person name="Hubbard S.S."/>
            <person name="Banfield J.F."/>
        </authorList>
    </citation>
    <scope>NUCLEOTIDE SEQUENCE [LARGE SCALE GENOMIC DNA]</scope>
    <source>
        <strain evidence="3">RIFCSPHIGHO2_01_FULL_58_15</strain>
    </source>
</reference>
<dbReference type="EMBL" id="MHST01000022">
    <property type="protein sequence ID" value="OHA48269.1"/>
    <property type="molecule type" value="Genomic_DNA"/>
</dbReference>
<dbReference type="AlphaFoldDB" id="A0A1G2PKH7"/>
<feature type="region of interest" description="Disordered" evidence="1">
    <location>
        <begin position="95"/>
        <end position="117"/>
    </location>
</feature>
<dbReference type="STRING" id="1802363.A2682_01605"/>
<evidence type="ECO:0000313" key="2">
    <source>
        <dbReference type="EMBL" id="OHA48269.1"/>
    </source>
</evidence>
<sequence length="117" mass="13126">MAKLRKDQVGALILTLQGEKTRRRIPLFRRGDPVRALDKFFRGGRMRGINLARLELEVGDDSSAMTVRVASAVIQAVKFALRAKGSFVISCTPLHDAHKGDSRRRRSLTAKRSLRAR</sequence>
<dbReference type="Proteomes" id="UP000178690">
    <property type="component" value="Unassembled WGS sequence"/>
</dbReference>
<accession>A0A1G2PKH7</accession>
<name>A0A1G2PKH7_TERXR</name>